<dbReference type="Pfam" id="PF00400">
    <property type="entry name" value="WD40"/>
    <property type="match status" value="2"/>
</dbReference>
<sequence>MVICDAEEKRHRSGVNALQLDPVLDRLYSAGRDSIIRTYEHERFLQGMEHHTDWVNDIVLCCGGRHLISASSDTTVKVWNAHKGFCMSTLRTHKDYVKALAYAKDREQVASAGLDKSIYLWDINTLTALTASNNTVTKEAPILKMCFTADQQAVWVSTSDSSIRCWKLPTEKHFKDEAKMPTSPVSLIPGGAAIRQAVVLNDKRHILTKDAQENVAVYDAKKVEDLGHVNFQEELKKRFKMVYVPNWFNVDLKTGMLTIHLGQDEVDCFSAWVSARDAGIRDTPEPDHKVNYGKLLLQALFEHWRGVETDPENRLYFSVPKHIPLILSEVGGRTLYRVLVGDTAGDTENALLNETVPNWVVSNIEENCTSKFIKVQFYLQPHSSVPSHLLKQDRMKKPDRLVANDFIQCRKVAEHILEKLLGDGTASSPGGGDADSTPSNNGYNVDQIELTCNDQVLDPSMDLRTVKHFIWKSSSDLTLYYKIINK</sequence>
<proteinExistence type="predicted"/>
<feature type="region of interest" description="Disordered" evidence="7">
    <location>
        <begin position="424"/>
        <end position="444"/>
    </location>
</feature>
<evidence type="ECO:0000256" key="7">
    <source>
        <dbReference type="SAM" id="MobiDB-lite"/>
    </source>
</evidence>
<keyword evidence="3" id="KW-0677">Repeat</keyword>
<dbReference type="InterPro" id="IPR019775">
    <property type="entry name" value="WD40_repeat_CS"/>
</dbReference>
<evidence type="ECO:0000256" key="5">
    <source>
        <dbReference type="ARBA" id="ARBA00049682"/>
    </source>
</evidence>
<evidence type="ECO:0000256" key="3">
    <source>
        <dbReference type="ARBA" id="ARBA00022737"/>
    </source>
</evidence>
<dbReference type="Proteomes" id="UP001159042">
    <property type="component" value="Unassembled WGS sequence"/>
</dbReference>
<evidence type="ECO:0000256" key="6">
    <source>
        <dbReference type="PROSITE-ProRule" id="PRU00221"/>
    </source>
</evidence>
<feature type="repeat" description="WD" evidence="6">
    <location>
        <begin position="90"/>
        <end position="131"/>
    </location>
</feature>
<dbReference type="InterPro" id="IPR021772">
    <property type="entry name" value="WDR48/Bun107"/>
</dbReference>
<dbReference type="GO" id="GO:0000724">
    <property type="term" value="P:double-strand break repair via homologous recombination"/>
    <property type="evidence" value="ECO:0007669"/>
    <property type="project" value="TreeGrafter"/>
</dbReference>
<evidence type="ECO:0000256" key="1">
    <source>
        <dbReference type="ARBA" id="ARBA00021538"/>
    </source>
</evidence>
<dbReference type="Pfam" id="PF11816">
    <property type="entry name" value="DUF3337"/>
    <property type="match status" value="1"/>
</dbReference>
<reference evidence="8 9" key="1">
    <citation type="journal article" date="2023" name="Insect Mol. Biol.">
        <title>Genome sequencing provides insights into the evolution of gene families encoding plant cell wall-degrading enzymes in longhorned beetles.</title>
        <authorList>
            <person name="Shin N.R."/>
            <person name="Okamura Y."/>
            <person name="Kirsch R."/>
            <person name="Pauchet Y."/>
        </authorList>
    </citation>
    <scope>NUCLEOTIDE SEQUENCE [LARGE SCALE GENOMIC DNA]</scope>
    <source>
        <strain evidence="8">EAD_L_NR</strain>
    </source>
</reference>
<feature type="repeat" description="WD" evidence="6">
    <location>
        <begin position="48"/>
        <end position="89"/>
    </location>
</feature>
<comment type="caution">
    <text evidence="8">The sequence shown here is derived from an EMBL/GenBank/DDBJ whole genome shotgun (WGS) entry which is preliminary data.</text>
</comment>
<dbReference type="SMART" id="SM00320">
    <property type="entry name" value="WD40"/>
    <property type="match status" value="4"/>
</dbReference>
<evidence type="ECO:0000313" key="8">
    <source>
        <dbReference type="EMBL" id="KAJ8913471.1"/>
    </source>
</evidence>
<dbReference type="GO" id="GO:0043130">
    <property type="term" value="F:ubiquitin binding"/>
    <property type="evidence" value="ECO:0007669"/>
    <property type="project" value="TreeGrafter"/>
</dbReference>
<evidence type="ECO:0000256" key="2">
    <source>
        <dbReference type="ARBA" id="ARBA00022574"/>
    </source>
</evidence>
<dbReference type="InterPro" id="IPR051246">
    <property type="entry name" value="WDR48"/>
</dbReference>
<protein>
    <recommendedName>
        <fullName evidence="1">WD repeat-containing protein 48 homolog</fullName>
    </recommendedName>
</protein>
<dbReference type="PANTHER" id="PTHR19862">
    <property type="entry name" value="WD REPEAT-CONTAINING PROTEIN 48"/>
    <property type="match status" value="1"/>
</dbReference>
<keyword evidence="2 6" id="KW-0853">WD repeat</keyword>
<dbReference type="CDD" id="cd17041">
    <property type="entry name" value="Ubl_WDR48"/>
    <property type="match status" value="1"/>
</dbReference>
<evidence type="ECO:0000313" key="9">
    <source>
        <dbReference type="Proteomes" id="UP001159042"/>
    </source>
</evidence>
<dbReference type="SUPFAM" id="SSF50978">
    <property type="entry name" value="WD40 repeat-like"/>
    <property type="match status" value="1"/>
</dbReference>
<dbReference type="InterPro" id="IPR015943">
    <property type="entry name" value="WD40/YVTN_repeat-like_dom_sf"/>
</dbReference>
<dbReference type="PANTHER" id="PTHR19862:SF14">
    <property type="entry name" value="WD REPEAT-CONTAINING PROTEIN 48"/>
    <property type="match status" value="1"/>
</dbReference>
<dbReference type="PROSITE" id="PS50082">
    <property type="entry name" value="WD_REPEATS_2"/>
    <property type="match status" value="2"/>
</dbReference>
<dbReference type="EMBL" id="JANEYG010000093">
    <property type="protein sequence ID" value="KAJ8913471.1"/>
    <property type="molecule type" value="Genomic_DNA"/>
</dbReference>
<comment type="subunit">
    <text evidence="5">Catalytic component of the Usp12-46 deubiquitylase complex consisting of Usp12-46, Wdr20 and Uaf1; regulatory subunit that, together wtih Wdr20, stabilizes Usp12-46. The Usp12-46 deubiquitylase complex associates with arr/arrow; the interaction leads to deubiquitination and stabilization of arr/arrow.</text>
</comment>
<gene>
    <name evidence="8" type="ORF">NQ315_013851</name>
</gene>
<dbReference type="PROSITE" id="PS50294">
    <property type="entry name" value="WD_REPEATS_REGION"/>
    <property type="match status" value="2"/>
</dbReference>
<organism evidence="8 9">
    <name type="scientific">Exocentrus adspersus</name>
    <dbReference type="NCBI Taxonomy" id="1586481"/>
    <lineage>
        <taxon>Eukaryota</taxon>
        <taxon>Metazoa</taxon>
        <taxon>Ecdysozoa</taxon>
        <taxon>Arthropoda</taxon>
        <taxon>Hexapoda</taxon>
        <taxon>Insecta</taxon>
        <taxon>Pterygota</taxon>
        <taxon>Neoptera</taxon>
        <taxon>Endopterygota</taxon>
        <taxon>Coleoptera</taxon>
        <taxon>Polyphaga</taxon>
        <taxon>Cucujiformia</taxon>
        <taxon>Chrysomeloidea</taxon>
        <taxon>Cerambycidae</taxon>
        <taxon>Lamiinae</taxon>
        <taxon>Acanthocinini</taxon>
        <taxon>Exocentrus</taxon>
    </lineage>
</organism>
<accession>A0AAV8VGG5</accession>
<dbReference type="Gene3D" id="2.130.10.10">
    <property type="entry name" value="YVTN repeat-like/Quinoprotein amine dehydrogenase"/>
    <property type="match status" value="1"/>
</dbReference>
<name>A0AAV8VGG5_9CUCU</name>
<dbReference type="FunFam" id="2.130.10.10:FF:000543">
    <property type="entry name" value="WD repeat-containing protein 48 homolog"/>
    <property type="match status" value="1"/>
</dbReference>
<comment type="function">
    <text evidence="4">Regulatory component of the Usp12-46 deubiquitylase complex. activates deubiquitination by increasing the catalytic turnover without increasing the affinity of deubiquitinating enzymes for the substrate. The complex deubiquitylates the wg/wingless-signaling receptor arr/arrow, which stabilizes the receptor and increases its concentration at the cell surface; this enhances the sensitivity of cells to wg/wingless-signal stimulation. This increases the amplitude and spatial range of the signaling response to the wg/wingless morphogen gradient, facilitating the precise concentration-dependent regulation of its target genes. Together with Wdr20 and Usp12-46 required for wg/wingless-mediated signaling in the wing imaginal disc and for wg/wingless-dependent regulation of intestinal stem cell proliferation.</text>
</comment>
<evidence type="ECO:0000256" key="4">
    <source>
        <dbReference type="ARBA" id="ARBA00049607"/>
    </source>
</evidence>
<keyword evidence="9" id="KW-1185">Reference proteome</keyword>
<dbReference type="PROSITE" id="PS00678">
    <property type="entry name" value="WD_REPEATS_1"/>
    <property type="match status" value="1"/>
</dbReference>
<dbReference type="InterPro" id="IPR001680">
    <property type="entry name" value="WD40_rpt"/>
</dbReference>
<dbReference type="AlphaFoldDB" id="A0AAV8VGG5"/>
<dbReference type="InterPro" id="IPR036322">
    <property type="entry name" value="WD40_repeat_dom_sf"/>
</dbReference>